<keyword evidence="7 10" id="KW-0802">TPR repeat</keyword>
<dbReference type="EC" id="5.2.1.8" evidence="4"/>
<evidence type="ECO:0000256" key="5">
    <source>
        <dbReference type="ARBA" id="ARBA00022490"/>
    </source>
</evidence>
<comment type="catalytic activity">
    <reaction evidence="1">
        <text>[protein]-peptidylproline (omega=180) = [protein]-peptidylproline (omega=0)</text>
        <dbReference type="Rhea" id="RHEA:16237"/>
        <dbReference type="Rhea" id="RHEA-COMP:10747"/>
        <dbReference type="Rhea" id="RHEA-COMP:10748"/>
        <dbReference type="ChEBI" id="CHEBI:83833"/>
        <dbReference type="ChEBI" id="CHEBI:83834"/>
        <dbReference type="EC" id="5.2.1.8"/>
    </reaction>
</comment>
<dbReference type="GO" id="GO:0006457">
    <property type="term" value="P:protein folding"/>
    <property type="evidence" value="ECO:0007669"/>
    <property type="project" value="InterPro"/>
</dbReference>
<evidence type="ECO:0000313" key="13">
    <source>
        <dbReference type="EMBL" id="TKW41711.1"/>
    </source>
</evidence>
<dbReference type="Gene3D" id="1.25.40.10">
    <property type="entry name" value="Tetratricopeptide repeat domain"/>
    <property type="match status" value="1"/>
</dbReference>
<feature type="domain" description="PPIase cyclophilin-type" evidence="12">
    <location>
        <begin position="28"/>
        <end position="193"/>
    </location>
</feature>
<dbReference type="InterPro" id="IPR013105">
    <property type="entry name" value="TPR_2"/>
</dbReference>
<gene>
    <name evidence="13" type="ORF">SEVIR_1G335400v2</name>
</gene>
<evidence type="ECO:0000256" key="1">
    <source>
        <dbReference type="ARBA" id="ARBA00000971"/>
    </source>
</evidence>
<organism evidence="13 14">
    <name type="scientific">Setaria viridis</name>
    <name type="common">Green bristlegrass</name>
    <name type="synonym">Setaria italica subsp. viridis</name>
    <dbReference type="NCBI Taxonomy" id="4556"/>
    <lineage>
        <taxon>Eukaryota</taxon>
        <taxon>Viridiplantae</taxon>
        <taxon>Streptophyta</taxon>
        <taxon>Embryophyta</taxon>
        <taxon>Tracheophyta</taxon>
        <taxon>Spermatophyta</taxon>
        <taxon>Magnoliopsida</taxon>
        <taxon>Liliopsida</taxon>
        <taxon>Poales</taxon>
        <taxon>Poaceae</taxon>
        <taxon>PACMAD clade</taxon>
        <taxon>Panicoideae</taxon>
        <taxon>Panicodae</taxon>
        <taxon>Paniceae</taxon>
        <taxon>Cenchrinae</taxon>
        <taxon>Setaria</taxon>
    </lineage>
</organism>
<evidence type="ECO:0000313" key="14">
    <source>
        <dbReference type="Proteomes" id="UP000298652"/>
    </source>
</evidence>
<comment type="similarity">
    <text evidence="3">Belongs to the cyclophilin-type PPIase family.</text>
</comment>
<reference evidence="13" key="1">
    <citation type="submission" date="2019-03" db="EMBL/GenBank/DDBJ databases">
        <title>WGS assembly of Setaria viridis.</title>
        <authorList>
            <person name="Huang P."/>
            <person name="Jenkins J."/>
            <person name="Grimwood J."/>
            <person name="Barry K."/>
            <person name="Healey A."/>
            <person name="Mamidi S."/>
            <person name="Sreedasyam A."/>
            <person name="Shu S."/>
            <person name="Feldman M."/>
            <person name="Wu J."/>
            <person name="Yu Y."/>
            <person name="Chen C."/>
            <person name="Johnson J."/>
            <person name="Rokhsar D."/>
            <person name="Baxter I."/>
            <person name="Schmutz J."/>
            <person name="Brutnell T."/>
            <person name="Kellogg E."/>
        </authorList>
    </citation>
    <scope>NUCLEOTIDE SEQUENCE [LARGE SCALE GENOMIC DNA]</scope>
</reference>
<keyword evidence="9" id="KW-0413">Isomerase</keyword>
<evidence type="ECO:0000256" key="10">
    <source>
        <dbReference type="PROSITE-ProRule" id="PRU00339"/>
    </source>
</evidence>
<evidence type="ECO:0000256" key="8">
    <source>
        <dbReference type="ARBA" id="ARBA00023110"/>
    </source>
</evidence>
<dbReference type="Pfam" id="PF00160">
    <property type="entry name" value="Pro_isomerase"/>
    <property type="match status" value="1"/>
</dbReference>
<evidence type="ECO:0000256" key="7">
    <source>
        <dbReference type="ARBA" id="ARBA00022803"/>
    </source>
</evidence>
<evidence type="ECO:0000256" key="9">
    <source>
        <dbReference type="ARBA" id="ARBA00023235"/>
    </source>
</evidence>
<keyword evidence="5" id="KW-0963">Cytoplasm</keyword>
<dbReference type="Gramene" id="TKW41711">
    <property type="protein sequence ID" value="TKW41711"/>
    <property type="gene ID" value="SEVIR_1G335400v2"/>
</dbReference>
<dbReference type="Proteomes" id="UP000298652">
    <property type="component" value="Chromosome 1"/>
</dbReference>
<dbReference type="InterPro" id="IPR029000">
    <property type="entry name" value="Cyclophilin-like_dom_sf"/>
</dbReference>
<dbReference type="FunFam" id="2.40.100.10:FF:000009">
    <property type="entry name" value="Peptidyl-prolyl cis-trans isomerase D"/>
    <property type="match status" value="1"/>
</dbReference>
<proteinExistence type="inferred from homology"/>
<dbReference type="FunFam" id="1.25.40.10:FF:000029">
    <property type="entry name" value="peptidyl-prolyl cis-trans isomerase D"/>
    <property type="match status" value="1"/>
</dbReference>
<dbReference type="InterPro" id="IPR020892">
    <property type="entry name" value="Cyclophilin-type_PPIase_CS"/>
</dbReference>
<dbReference type="PANTHER" id="PTHR11071:SF461">
    <property type="entry name" value="OS02G0761100 PROTEIN"/>
    <property type="match status" value="1"/>
</dbReference>
<dbReference type="PROSITE" id="PS50293">
    <property type="entry name" value="TPR_REGION"/>
    <property type="match status" value="1"/>
</dbReference>
<feature type="repeat" description="TPR" evidence="10">
    <location>
        <begin position="291"/>
        <end position="324"/>
    </location>
</feature>
<keyword evidence="14" id="KW-1185">Reference proteome</keyword>
<dbReference type="PROSITE" id="PS50072">
    <property type="entry name" value="CSA_PPIASE_2"/>
    <property type="match status" value="1"/>
</dbReference>
<dbReference type="PANTHER" id="PTHR11071">
    <property type="entry name" value="PEPTIDYL-PROLYL CIS-TRANS ISOMERASE"/>
    <property type="match status" value="1"/>
</dbReference>
<comment type="subcellular location">
    <subcellularLocation>
        <location evidence="2">Cytoplasm</location>
    </subcellularLocation>
</comment>
<evidence type="ECO:0000256" key="11">
    <source>
        <dbReference type="SAM" id="MobiDB-lite"/>
    </source>
</evidence>
<feature type="region of interest" description="Disordered" evidence="11">
    <location>
        <begin position="338"/>
        <end position="367"/>
    </location>
</feature>
<dbReference type="SUPFAM" id="SSF50891">
    <property type="entry name" value="Cyclophilin-like"/>
    <property type="match status" value="1"/>
</dbReference>
<evidence type="ECO:0000259" key="12">
    <source>
        <dbReference type="PROSITE" id="PS50072"/>
    </source>
</evidence>
<dbReference type="SUPFAM" id="SSF48452">
    <property type="entry name" value="TPR-like"/>
    <property type="match status" value="1"/>
</dbReference>
<dbReference type="AlphaFoldDB" id="A0A4U6WFW5"/>
<evidence type="ECO:0000256" key="3">
    <source>
        <dbReference type="ARBA" id="ARBA00007365"/>
    </source>
</evidence>
<protein>
    <recommendedName>
        <fullName evidence="4">peptidylprolyl isomerase</fullName>
        <ecNumber evidence="4">5.2.1.8</ecNumber>
    </recommendedName>
</protein>
<dbReference type="Gene3D" id="2.40.100.10">
    <property type="entry name" value="Cyclophilin-like"/>
    <property type="match status" value="1"/>
</dbReference>
<dbReference type="InterPro" id="IPR002130">
    <property type="entry name" value="Cyclophilin-type_PPIase_dom"/>
</dbReference>
<dbReference type="PROSITE" id="PS50005">
    <property type="entry name" value="TPR"/>
    <property type="match status" value="1"/>
</dbReference>
<dbReference type="GO" id="GO:0005737">
    <property type="term" value="C:cytoplasm"/>
    <property type="evidence" value="ECO:0007669"/>
    <property type="project" value="UniProtKB-SubCell"/>
</dbReference>
<dbReference type="Pfam" id="PF07719">
    <property type="entry name" value="TPR_2"/>
    <property type="match status" value="1"/>
</dbReference>
<dbReference type="GO" id="GO:0016018">
    <property type="term" value="F:cyclosporin A binding"/>
    <property type="evidence" value="ECO:0007669"/>
    <property type="project" value="TreeGrafter"/>
</dbReference>
<keyword evidence="6" id="KW-0677">Repeat</keyword>
<evidence type="ECO:0000256" key="2">
    <source>
        <dbReference type="ARBA" id="ARBA00004496"/>
    </source>
</evidence>
<dbReference type="EMBL" id="CM016552">
    <property type="protein sequence ID" value="TKW41711.1"/>
    <property type="molecule type" value="Genomic_DNA"/>
</dbReference>
<dbReference type="GO" id="GO:0003755">
    <property type="term" value="F:peptidyl-prolyl cis-trans isomerase activity"/>
    <property type="evidence" value="ECO:0007669"/>
    <property type="project" value="UniProtKB-KW"/>
</dbReference>
<name>A0A4U6WFW5_SETVI</name>
<dbReference type="SMART" id="SM00028">
    <property type="entry name" value="TPR"/>
    <property type="match status" value="3"/>
</dbReference>
<dbReference type="InterPro" id="IPR019734">
    <property type="entry name" value="TPR_rpt"/>
</dbReference>
<evidence type="ECO:0000256" key="6">
    <source>
        <dbReference type="ARBA" id="ARBA00022737"/>
    </source>
</evidence>
<dbReference type="PROSITE" id="PS00170">
    <property type="entry name" value="CSA_PPIASE_1"/>
    <property type="match status" value="1"/>
</dbReference>
<evidence type="ECO:0000256" key="4">
    <source>
        <dbReference type="ARBA" id="ARBA00013194"/>
    </source>
</evidence>
<accession>A0A4U6WFW5</accession>
<dbReference type="InterPro" id="IPR011990">
    <property type="entry name" value="TPR-like_helical_dom_sf"/>
</dbReference>
<sequence length="367" mass="40350">MDDGGEGPAAAAEAAVVEELAVRNPRCYLDVSIGGELEGRIVVELYASVVPRTAENFRALCTGEKGVGADNGVTLHYKGSCFHRIVKGFMVQGGDITAGDGTGGQSIYGLNFEDENFVLKHERKGMLSMANAGPDTNGSQFFITTTRTPHLDGKHVVFGRAIKGMGVVRAMEHIFVDEAGRPTDDIVIVDSGELPEEVSWWIDAVESAKAFGNESFKKQDYKTALRKYRKAMRYLDLCWEKEDIDEESSTALRKTKSIIFTNSSACKLKLGDLEGALLDADFALREREDNAKAFFRQGQVRVALNHIDAAVESFKQALELEPNDGGIKRELAAAKKKISDRRDQERKAFSRLFQPSGGLEKSEKENS</sequence>
<dbReference type="PRINTS" id="PR00153">
    <property type="entry name" value="CSAPPISMRASE"/>
</dbReference>
<keyword evidence="8" id="KW-0697">Rotamase</keyword>